<accession>A0ACC7LPB9</accession>
<protein>
    <submittedName>
        <fullName evidence="1">Uncharacterized protein</fullName>
    </submittedName>
</protein>
<keyword evidence="2" id="KW-1185">Reference proteome</keyword>
<sequence length="285" mass="31920">MFGHIALFLSIISFGRVVGQDTIPFSLNSDNNIIIKGVVNDVDSLDLMLHTAANVFTITKESALRIKSVRFENKDSIDSWGGNNETVFSKNNTLKLTDEISFDSLHIWQNDYSGKTTDGKIGLNLFADKVVEINFEKQIVVLKNVTDKISKDNRTVKLYAQNDLYFVEGGLLIGSDTIANKYLIHSGYAGGILLDDEFSSKNNIAQKIEITNEQDLKDSYGNILKTYNGTLNQFILGNNCIEKCEISFFSGSIGKQKMSVIGTAIISKFNWIFDIKNNLVYLRRI</sequence>
<gene>
    <name evidence="1" type="ORF">ACEZ3G_10175</name>
</gene>
<dbReference type="EMBL" id="JBHFPV010000002">
    <property type="protein sequence ID" value="MFH6603842.1"/>
    <property type="molecule type" value="Genomic_DNA"/>
</dbReference>
<reference evidence="1" key="1">
    <citation type="submission" date="2024-09" db="EMBL/GenBank/DDBJ databases">
        <authorList>
            <person name="Liu J."/>
        </authorList>
    </citation>
    <scope>NUCLEOTIDE SEQUENCE</scope>
    <source>
        <strain evidence="1">NBU2967</strain>
    </source>
</reference>
<comment type="caution">
    <text evidence="1">The sequence shown here is derived from an EMBL/GenBank/DDBJ whole genome shotgun (WGS) entry which is preliminary data.</text>
</comment>
<evidence type="ECO:0000313" key="2">
    <source>
        <dbReference type="Proteomes" id="UP001595191"/>
    </source>
</evidence>
<dbReference type="Proteomes" id="UP001595191">
    <property type="component" value="Unassembled WGS sequence"/>
</dbReference>
<proteinExistence type="predicted"/>
<name>A0ACC7LPB9_9FLAO</name>
<organism evidence="1 2">
    <name type="scientific">Meishania litoralis</name>
    <dbReference type="NCBI Taxonomy" id="3434685"/>
    <lineage>
        <taxon>Bacteria</taxon>
        <taxon>Pseudomonadati</taxon>
        <taxon>Bacteroidota</taxon>
        <taxon>Flavobacteriia</taxon>
        <taxon>Flavobacteriales</taxon>
        <taxon>Flavobacteriaceae</taxon>
        <taxon>Meishania</taxon>
    </lineage>
</organism>
<evidence type="ECO:0000313" key="1">
    <source>
        <dbReference type="EMBL" id="MFH6603842.1"/>
    </source>
</evidence>